<name>A0A2K2D2K6_BRADI</name>
<gene>
    <name evidence="1" type="ORF">BRADI_3g41732v3</name>
</gene>
<evidence type="ECO:0000313" key="1">
    <source>
        <dbReference type="EMBL" id="PNT68516.1"/>
    </source>
</evidence>
<dbReference type="InParanoid" id="A0A2K2D2K6"/>
<sequence>MAVGFSLQVCLLHEEICPPSAPRSRPTPLLIKQPALPAVADRTRPLPPALLTASGGPGPLRWIEAVCCSTDLCCRD</sequence>
<reference evidence="1" key="2">
    <citation type="submission" date="2017-06" db="EMBL/GenBank/DDBJ databases">
        <title>WGS assembly of Brachypodium distachyon.</title>
        <authorList>
            <consortium name="The International Brachypodium Initiative"/>
            <person name="Lucas S."/>
            <person name="Harmon-Smith M."/>
            <person name="Lail K."/>
            <person name="Tice H."/>
            <person name="Grimwood J."/>
            <person name="Bruce D."/>
            <person name="Barry K."/>
            <person name="Shu S."/>
            <person name="Lindquist E."/>
            <person name="Wang M."/>
            <person name="Pitluck S."/>
            <person name="Vogel J.P."/>
            <person name="Garvin D.F."/>
            <person name="Mockler T.C."/>
            <person name="Schmutz J."/>
            <person name="Rokhsar D."/>
            <person name="Bevan M.W."/>
        </authorList>
    </citation>
    <scope>NUCLEOTIDE SEQUENCE</scope>
    <source>
        <strain evidence="1">Bd21</strain>
    </source>
</reference>
<evidence type="ECO:0000313" key="2">
    <source>
        <dbReference type="EnsemblPlants" id="PNT68516"/>
    </source>
</evidence>
<keyword evidence="3" id="KW-1185">Reference proteome</keyword>
<organism evidence="1">
    <name type="scientific">Brachypodium distachyon</name>
    <name type="common">Purple false brome</name>
    <name type="synonym">Trachynia distachya</name>
    <dbReference type="NCBI Taxonomy" id="15368"/>
    <lineage>
        <taxon>Eukaryota</taxon>
        <taxon>Viridiplantae</taxon>
        <taxon>Streptophyta</taxon>
        <taxon>Embryophyta</taxon>
        <taxon>Tracheophyta</taxon>
        <taxon>Spermatophyta</taxon>
        <taxon>Magnoliopsida</taxon>
        <taxon>Liliopsida</taxon>
        <taxon>Poales</taxon>
        <taxon>Poaceae</taxon>
        <taxon>BOP clade</taxon>
        <taxon>Pooideae</taxon>
        <taxon>Stipodae</taxon>
        <taxon>Brachypodieae</taxon>
        <taxon>Brachypodium</taxon>
    </lineage>
</organism>
<dbReference type="Proteomes" id="UP000008810">
    <property type="component" value="Chromosome 3"/>
</dbReference>
<accession>A0A2K2D2K6</accession>
<reference evidence="2" key="3">
    <citation type="submission" date="2018-08" db="UniProtKB">
        <authorList>
            <consortium name="EnsemblPlants"/>
        </authorList>
    </citation>
    <scope>IDENTIFICATION</scope>
    <source>
        <strain evidence="2">cv. Bd21</strain>
    </source>
</reference>
<reference evidence="1 2" key="1">
    <citation type="journal article" date="2010" name="Nature">
        <title>Genome sequencing and analysis of the model grass Brachypodium distachyon.</title>
        <authorList>
            <consortium name="International Brachypodium Initiative"/>
        </authorList>
    </citation>
    <scope>NUCLEOTIDE SEQUENCE [LARGE SCALE GENOMIC DNA]</scope>
    <source>
        <strain evidence="1 2">Bd21</strain>
    </source>
</reference>
<protein>
    <submittedName>
        <fullName evidence="1 2">Uncharacterized protein</fullName>
    </submittedName>
</protein>
<dbReference type="EnsemblPlants" id="PNT68516">
    <property type="protein sequence ID" value="PNT68516"/>
    <property type="gene ID" value="BRADI_3g41732v3"/>
</dbReference>
<dbReference type="EMBL" id="CM000882">
    <property type="protein sequence ID" value="PNT68516.1"/>
    <property type="molecule type" value="Genomic_DNA"/>
</dbReference>
<dbReference type="Gramene" id="PNT68516">
    <property type="protein sequence ID" value="PNT68516"/>
    <property type="gene ID" value="BRADI_3g41732v3"/>
</dbReference>
<evidence type="ECO:0000313" key="3">
    <source>
        <dbReference type="Proteomes" id="UP000008810"/>
    </source>
</evidence>
<dbReference type="AlphaFoldDB" id="A0A2K2D2K6"/>
<proteinExistence type="predicted"/>